<dbReference type="AlphaFoldDB" id="A0A372GDN9"/>
<dbReference type="EMBL" id="QVNQ01000006">
    <property type="protein sequence ID" value="RFS83484.1"/>
    <property type="molecule type" value="Genomic_DNA"/>
</dbReference>
<organism evidence="3 4">
    <name type="scientific">Actinomadura spongiicola</name>
    <dbReference type="NCBI Taxonomy" id="2303421"/>
    <lineage>
        <taxon>Bacteria</taxon>
        <taxon>Bacillati</taxon>
        <taxon>Actinomycetota</taxon>
        <taxon>Actinomycetes</taxon>
        <taxon>Streptosporangiales</taxon>
        <taxon>Thermomonosporaceae</taxon>
        <taxon>Actinomadura</taxon>
    </lineage>
</organism>
<evidence type="ECO:0000313" key="3">
    <source>
        <dbReference type="EMBL" id="RFS83484.1"/>
    </source>
</evidence>
<comment type="caution">
    <text evidence="3">The sequence shown here is derived from an EMBL/GenBank/DDBJ whole genome shotgun (WGS) entry which is preliminary data.</text>
</comment>
<protein>
    <recommendedName>
        <fullName evidence="2">NadR/Ttd14 AAA domain-containing protein</fullName>
    </recommendedName>
</protein>
<dbReference type="Proteomes" id="UP000262882">
    <property type="component" value="Unassembled WGS sequence"/>
</dbReference>
<sequence length="377" mass="41121">MVQRWDQDGYCLSSSPLGSSEVGWGRLFRSRPPHGPGMDQAWTAPGKLLARDPYPGKAQAYDRRPRGAGANRKARGGGQLVGPPRPGRSRGQPRAAEAGGASRPGRRPRGEGWSPTLQGVNVIEDELRLAVSGTFSTGKSTTAEILSIATGIPLTRAMTAHEFLRDLVPAGGSEKLSARELATLGLGRLEARIHREAAQSGSFVSDGSVIQEWVHGVAKMRLGVDPKAVLPSSLLNGIAGTARRKSYKQYMDAYGEIVKAYAKRSYDGYVHLPVEFQLSSDRRHPVSERFRKLSDELLIQTLNELNVPHLTVVGTIRERIARIIDLFGLPLRMSLDEATSIGKGRVTRAAELVDMKACAHTMCRPGAKLRRLKYAMR</sequence>
<evidence type="ECO:0000256" key="1">
    <source>
        <dbReference type="SAM" id="MobiDB-lite"/>
    </source>
</evidence>
<gene>
    <name evidence="3" type="ORF">D0T12_20795</name>
</gene>
<reference evidence="3 4" key="1">
    <citation type="submission" date="2018-08" db="EMBL/GenBank/DDBJ databases">
        <title>Actinomadura spongicola sp. nov., isolated from marine sponge Leucetta chagosensis.</title>
        <authorList>
            <person name="Li L."/>
            <person name="Lin H.W."/>
        </authorList>
    </citation>
    <scope>NUCLEOTIDE SEQUENCE [LARGE SCALE GENOMIC DNA]</scope>
    <source>
        <strain evidence="3 4">LHW52907</strain>
    </source>
</reference>
<feature type="compositionally biased region" description="Low complexity" evidence="1">
    <location>
        <begin position="89"/>
        <end position="103"/>
    </location>
</feature>
<evidence type="ECO:0000259" key="2">
    <source>
        <dbReference type="Pfam" id="PF13521"/>
    </source>
</evidence>
<keyword evidence="4" id="KW-1185">Reference proteome</keyword>
<dbReference type="InterPro" id="IPR027417">
    <property type="entry name" value="P-loop_NTPase"/>
</dbReference>
<dbReference type="InterPro" id="IPR038727">
    <property type="entry name" value="NadR/Ttd14_AAA_dom"/>
</dbReference>
<feature type="domain" description="NadR/Ttd14 AAA" evidence="2">
    <location>
        <begin position="129"/>
        <end position="319"/>
    </location>
</feature>
<dbReference type="Gene3D" id="3.40.50.300">
    <property type="entry name" value="P-loop containing nucleotide triphosphate hydrolases"/>
    <property type="match status" value="1"/>
</dbReference>
<dbReference type="Pfam" id="PF13521">
    <property type="entry name" value="AAA_28"/>
    <property type="match status" value="1"/>
</dbReference>
<proteinExistence type="predicted"/>
<evidence type="ECO:0000313" key="4">
    <source>
        <dbReference type="Proteomes" id="UP000262882"/>
    </source>
</evidence>
<accession>A0A372GDN9</accession>
<feature type="region of interest" description="Disordered" evidence="1">
    <location>
        <begin position="1"/>
        <end position="117"/>
    </location>
</feature>
<name>A0A372GDN9_9ACTN</name>